<dbReference type="GO" id="GO:0046872">
    <property type="term" value="F:metal ion binding"/>
    <property type="evidence" value="ECO:0007669"/>
    <property type="project" value="UniProtKB-KW"/>
</dbReference>
<proteinExistence type="inferred from homology"/>
<dbReference type="EMBL" id="VSWD01000013">
    <property type="protein sequence ID" value="KAK3084792.1"/>
    <property type="molecule type" value="Genomic_DNA"/>
</dbReference>
<evidence type="ECO:0000256" key="1">
    <source>
        <dbReference type="ARBA" id="ARBA00001954"/>
    </source>
</evidence>
<dbReference type="PANTHER" id="PTHR12463:SF0">
    <property type="entry name" value="ALPHA-KETOGLUTARATE-DEPENDENT DIOXYGENASE ALKB HOMOLOG 4"/>
    <property type="match status" value="1"/>
</dbReference>
<keyword evidence="2" id="KW-0560">Oxidoreductase</keyword>
<comment type="caution">
    <text evidence="4">The sequence shown here is derived from an EMBL/GenBank/DDBJ whole genome shotgun (WGS) entry which is preliminary data.</text>
</comment>
<protein>
    <recommendedName>
        <fullName evidence="3">Fe2OG dioxygenase domain-containing protein</fullName>
    </recommendedName>
</protein>
<evidence type="ECO:0000313" key="4">
    <source>
        <dbReference type="EMBL" id="KAK3084792.1"/>
    </source>
</evidence>
<dbReference type="GO" id="GO:0070988">
    <property type="term" value="P:demethylation"/>
    <property type="evidence" value="ECO:0007669"/>
    <property type="project" value="InterPro"/>
</dbReference>
<comment type="similarity">
    <text evidence="2">Belongs to the iron/ascorbate-dependent oxidoreductase family.</text>
</comment>
<sequence>CESTYWYCDLCGGAYTDRDHINHRGTGDVLDFPGIYIQRDFVSEKEEEQICGAIYQTEFINSQSGRRKQDYGPKVNFKRKKLKTCVFTGLPEFSKPLYDRMKILDILCDFVPVEQCNLEYSPDRGSAIDPHYDDFWLWGERLVTLNLKSDSVLCMTKDDLPGVEVYVPLYQRSLLVVYGPARHEWKHGIHREDINSTRIAITYRELSEEFQVGGTREKDGQELIDLALTFCGKAVGS</sequence>
<keyword evidence="5" id="KW-1185">Reference proteome</keyword>
<keyword evidence="2" id="KW-0408">Iron</keyword>
<name>A0AA88XX47_PINIB</name>
<feature type="non-terminal residue" evidence="4">
    <location>
        <position position="1"/>
    </location>
</feature>
<dbReference type="FunFam" id="2.60.120.590:FF:000019">
    <property type="entry name" value="DNA N6-methyl adenine demethylase"/>
    <property type="match status" value="1"/>
</dbReference>
<feature type="domain" description="Fe2OG dioxygenase" evidence="3">
    <location>
        <begin position="112"/>
        <end position="207"/>
    </location>
</feature>
<evidence type="ECO:0000313" key="5">
    <source>
        <dbReference type="Proteomes" id="UP001186944"/>
    </source>
</evidence>
<dbReference type="InterPro" id="IPR032857">
    <property type="entry name" value="ALKBH4"/>
</dbReference>
<evidence type="ECO:0000256" key="2">
    <source>
        <dbReference type="RuleBase" id="RU003682"/>
    </source>
</evidence>
<dbReference type="Proteomes" id="UP001186944">
    <property type="component" value="Unassembled WGS sequence"/>
</dbReference>
<evidence type="ECO:0000259" key="3">
    <source>
        <dbReference type="PROSITE" id="PS51471"/>
    </source>
</evidence>
<gene>
    <name evidence="4" type="ORF">FSP39_019116</name>
</gene>
<dbReference type="GO" id="GO:0032451">
    <property type="term" value="F:demethylase activity"/>
    <property type="evidence" value="ECO:0007669"/>
    <property type="project" value="TreeGrafter"/>
</dbReference>
<dbReference type="InterPro" id="IPR037151">
    <property type="entry name" value="AlkB-like_sf"/>
</dbReference>
<accession>A0AA88XX47</accession>
<keyword evidence="2" id="KW-0479">Metal-binding</keyword>
<dbReference type="GO" id="GO:0016491">
    <property type="term" value="F:oxidoreductase activity"/>
    <property type="evidence" value="ECO:0007669"/>
    <property type="project" value="UniProtKB-KW"/>
</dbReference>
<dbReference type="AlphaFoldDB" id="A0AA88XX47"/>
<dbReference type="PANTHER" id="PTHR12463">
    <property type="entry name" value="OXYGENASE-RELATED"/>
    <property type="match status" value="1"/>
</dbReference>
<dbReference type="Gene3D" id="2.60.120.590">
    <property type="entry name" value="Alpha-ketoglutarate-dependent dioxygenase AlkB-like"/>
    <property type="match status" value="1"/>
</dbReference>
<dbReference type="InterPro" id="IPR005123">
    <property type="entry name" value="Oxoglu/Fe-dep_dioxygenase_dom"/>
</dbReference>
<reference evidence="4" key="1">
    <citation type="submission" date="2019-08" db="EMBL/GenBank/DDBJ databases">
        <title>The improved chromosome-level genome for the pearl oyster Pinctada fucata martensii using PacBio sequencing and Hi-C.</title>
        <authorList>
            <person name="Zheng Z."/>
        </authorList>
    </citation>
    <scope>NUCLEOTIDE SEQUENCE</scope>
    <source>
        <strain evidence="4">ZZ-2019</strain>
        <tissue evidence="4">Adductor muscle</tissue>
    </source>
</reference>
<comment type="cofactor">
    <cofactor evidence="1">
        <name>Fe(2+)</name>
        <dbReference type="ChEBI" id="CHEBI:29033"/>
    </cofactor>
</comment>
<dbReference type="SUPFAM" id="SSF51197">
    <property type="entry name" value="Clavaminate synthase-like"/>
    <property type="match status" value="1"/>
</dbReference>
<dbReference type="PROSITE" id="PS51471">
    <property type="entry name" value="FE2OG_OXY"/>
    <property type="match status" value="1"/>
</dbReference>
<organism evidence="4 5">
    <name type="scientific">Pinctada imbricata</name>
    <name type="common">Atlantic pearl-oyster</name>
    <name type="synonym">Pinctada martensii</name>
    <dbReference type="NCBI Taxonomy" id="66713"/>
    <lineage>
        <taxon>Eukaryota</taxon>
        <taxon>Metazoa</taxon>
        <taxon>Spiralia</taxon>
        <taxon>Lophotrochozoa</taxon>
        <taxon>Mollusca</taxon>
        <taxon>Bivalvia</taxon>
        <taxon>Autobranchia</taxon>
        <taxon>Pteriomorphia</taxon>
        <taxon>Pterioida</taxon>
        <taxon>Pterioidea</taxon>
        <taxon>Pteriidae</taxon>
        <taxon>Pinctada</taxon>
    </lineage>
</organism>